<feature type="domain" description="Lsr2 DNA-binding" evidence="4">
    <location>
        <begin position="80"/>
        <end position="115"/>
    </location>
</feature>
<gene>
    <name evidence="5" type="ORF">SAMN04489732_124103</name>
</gene>
<feature type="compositionally biased region" description="Basic residues" evidence="2">
    <location>
        <begin position="129"/>
        <end position="142"/>
    </location>
</feature>
<protein>
    <submittedName>
        <fullName evidence="5">Lsr2 protein</fullName>
    </submittedName>
</protein>
<dbReference type="RefSeq" id="WP_091627517.1">
    <property type="nucleotide sequence ID" value="NZ_FOEF01000024.1"/>
</dbReference>
<dbReference type="Gene3D" id="4.10.320.10">
    <property type="entry name" value="E3-binding domain"/>
    <property type="match status" value="1"/>
</dbReference>
<dbReference type="STRING" id="394193.SAMN04489732_124103"/>
<feature type="region of interest" description="Disordered" evidence="2">
    <location>
        <begin position="110"/>
        <end position="142"/>
    </location>
</feature>
<evidence type="ECO:0000259" key="4">
    <source>
        <dbReference type="Pfam" id="PF23359"/>
    </source>
</evidence>
<feature type="domain" description="Lsr2 dimerization" evidence="3">
    <location>
        <begin position="1"/>
        <end position="58"/>
    </location>
</feature>
<evidence type="ECO:0000256" key="1">
    <source>
        <dbReference type="ARBA" id="ARBA00023125"/>
    </source>
</evidence>
<dbReference type="EMBL" id="FOEF01000024">
    <property type="protein sequence ID" value="SEP53132.1"/>
    <property type="molecule type" value="Genomic_DNA"/>
</dbReference>
<dbReference type="AlphaFoldDB" id="A0A1H8YM58"/>
<feature type="compositionally biased region" description="Low complexity" evidence="2">
    <location>
        <begin position="118"/>
        <end position="128"/>
    </location>
</feature>
<dbReference type="InterPro" id="IPR042261">
    <property type="entry name" value="Lsr2-like_dimerization"/>
</dbReference>
<evidence type="ECO:0000313" key="6">
    <source>
        <dbReference type="Proteomes" id="UP000198582"/>
    </source>
</evidence>
<dbReference type="InterPro" id="IPR024412">
    <property type="entry name" value="Lsr2_dim_dom"/>
</dbReference>
<organism evidence="5 6">
    <name type="scientific">Amycolatopsis saalfeldensis</name>
    <dbReference type="NCBI Taxonomy" id="394193"/>
    <lineage>
        <taxon>Bacteria</taxon>
        <taxon>Bacillati</taxon>
        <taxon>Actinomycetota</taxon>
        <taxon>Actinomycetes</taxon>
        <taxon>Pseudonocardiales</taxon>
        <taxon>Pseudonocardiaceae</taxon>
        <taxon>Amycolatopsis</taxon>
    </lineage>
</organism>
<dbReference type="Pfam" id="PF23359">
    <property type="entry name" value="Lsr2_DNA-bd"/>
    <property type="match status" value="1"/>
</dbReference>
<dbReference type="Gene3D" id="3.30.60.230">
    <property type="entry name" value="Lsr2, dimerization domain"/>
    <property type="match status" value="1"/>
</dbReference>
<evidence type="ECO:0000259" key="3">
    <source>
        <dbReference type="Pfam" id="PF11774"/>
    </source>
</evidence>
<keyword evidence="1" id="KW-0238">DNA-binding</keyword>
<keyword evidence="6" id="KW-1185">Reference proteome</keyword>
<dbReference type="InterPro" id="IPR036625">
    <property type="entry name" value="E3-bd_dom_sf"/>
</dbReference>
<dbReference type="OrthoDB" id="4113332at2"/>
<sequence length="142" mass="15479">MAQKILVAMVDDLDGGTATQTVPFGLDGVQYEIDLSDENADDLRDALARFISYARRVGGRRVRLAVGESAAASKAPTGAERERNREIRQWAQDNGFAVADRGRLPSEVEKAYEDAQRRPVAPAKTTAAARKRAPRKKAVAKV</sequence>
<dbReference type="GO" id="GO:0016746">
    <property type="term" value="F:acyltransferase activity"/>
    <property type="evidence" value="ECO:0007669"/>
    <property type="project" value="InterPro"/>
</dbReference>
<name>A0A1H8YM58_9PSEU</name>
<dbReference type="Proteomes" id="UP000198582">
    <property type="component" value="Unassembled WGS sequence"/>
</dbReference>
<evidence type="ECO:0000256" key="2">
    <source>
        <dbReference type="SAM" id="MobiDB-lite"/>
    </source>
</evidence>
<dbReference type="InterPro" id="IPR055370">
    <property type="entry name" value="Lsr2_DNA-bd"/>
</dbReference>
<proteinExistence type="predicted"/>
<dbReference type="GO" id="GO:0003677">
    <property type="term" value="F:DNA binding"/>
    <property type="evidence" value="ECO:0007669"/>
    <property type="project" value="UniProtKB-KW"/>
</dbReference>
<dbReference type="Pfam" id="PF11774">
    <property type="entry name" value="Lsr2"/>
    <property type="match status" value="1"/>
</dbReference>
<accession>A0A1H8YM58</accession>
<reference evidence="5 6" key="1">
    <citation type="submission" date="2016-10" db="EMBL/GenBank/DDBJ databases">
        <authorList>
            <person name="de Groot N.N."/>
        </authorList>
    </citation>
    <scope>NUCLEOTIDE SEQUENCE [LARGE SCALE GENOMIC DNA]</scope>
    <source>
        <strain evidence="5 6">DSM 44993</strain>
    </source>
</reference>
<evidence type="ECO:0000313" key="5">
    <source>
        <dbReference type="EMBL" id="SEP53132.1"/>
    </source>
</evidence>